<name>A0A0N0PEA0_PAPMA</name>
<dbReference type="Gene3D" id="2.60.120.740">
    <property type="match status" value="1"/>
</dbReference>
<dbReference type="InterPro" id="IPR048072">
    <property type="entry name" value="7tmB2_latrophilin-like"/>
</dbReference>
<protein>
    <submittedName>
        <fullName evidence="17">Latrophilin Cirl</fullName>
    </submittedName>
</protein>
<feature type="compositionally biased region" description="Basic and acidic residues" evidence="12">
    <location>
        <begin position="282"/>
        <end position="309"/>
    </location>
</feature>
<dbReference type="Gene3D" id="1.25.40.610">
    <property type="match status" value="1"/>
</dbReference>
<keyword evidence="4 13" id="KW-0812">Transmembrane</keyword>
<evidence type="ECO:0000256" key="8">
    <source>
        <dbReference type="ARBA" id="ARBA00023136"/>
    </source>
</evidence>
<keyword evidence="10" id="KW-0675">Receptor</keyword>
<feature type="compositionally biased region" description="Polar residues" evidence="12">
    <location>
        <begin position="118"/>
        <end position="127"/>
    </location>
</feature>
<feature type="compositionally biased region" description="Polar residues" evidence="12">
    <location>
        <begin position="1210"/>
        <end position="1234"/>
    </location>
</feature>
<evidence type="ECO:0000256" key="2">
    <source>
        <dbReference type="ARBA" id="ARBA00010933"/>
    </source>
</evidence>
<dbReference type="GO" id="GO:0030246">
    <property type="term" value="F:carbohydrate binding"/>
    <property type="evidence" value="ECO:0007669"/>
    <property type="project" value="UniProtKB-KW"/>
</dbReference>
<dbReference type="SMART" id="SM00303">
    <property type="entry name" value="GPS"/>
    <property type="match status" value="1"/>
</dbReference>
<keyword evidence="8 13" id="KW-0472">Membrane</keyword>
<dbReference type="EMBL" id="KQ459933">
    <property type="protein sequence ID" value="KPJ19282.1"/>
    <property type="molecule type" value="Genomic_DNA"/>
</dbReference>
<feature type="region of interest" description="Disordered" evidence="12">
    <location>
        <begin position="1417"/>
        <end position="1449"/>
    </location>
</feature>
<dbReference type="InterPro" id="IPR000922">
    <property type="entry name" value="Lectin_gal-bd_dom"/>
</dbReference>
<evidence type="ECO:0000256" key="13">
    <source>
        <dbReference type="SAM" id="Phobius"/>
    </source>
</evidence>
<feature type="region of interest" description="Disordered" evidence="12">
    <location>
        <begin position="1107"/>
        <end position="1155"/>
    </location>
</feature>
<proteinExistence type="inferred from homology"/>
<keyword evidence="3" id="KW-1003">Cell membrane</keyword>
<dbReference type="Pfam" id="PF00002">
    <property type="entry name" value="7tm_2"/>
    <property type="match status" value="1"/>
</dbReference>
<evidence type="ECO:0000256" key="1">
    <source>
        <dbReference type="ARBA" id="ARBA00004651"/>
    </source>
</evidence>
<evidence type="ECO:0000256" key="6">
    <source>
        <dbReference type="ARBA" id="ARBA00022989"/>
    </source>
</evidence>
<evidence type="ECO:0000313" key="18">
    <source>
        <dbReference type="Proteomes" id="UP000053240"/>
    </source>
</evidence>
<evidence type="ECO:0000313" key="17">
    <source>
        <dbReference type="EMBL" id="KPJ19282.1"/>
    </source>
</evidence>
<dbReference type="Gene3D" id="4.10.1240.10">
    <property type="entry name" value="GPCR, family 2, extracellular hormone receptor domain"/>
    <property type="match status" value="1"/>
</dbReference>
<evidence type="ECO:0000256" key="9">
    <source>
        <dbReference type="ARBA" id="ARBA00023157"/>
    </source>
</evidence>
<feature type="compositionally biased region" description="Polar residues" evidence="12">
    <location>
        <begin position="1107"/>
        <end position="1118"/>
    </location>
</feature>
<evidence type="ECO:0000259" key="16">
    <source>
        <dbReference type="PROSITE" id="PS50261"/>
    </source>
</evidence>
<organism evidence="17 18">
    <name type="scientific">Papilio machaon</name>
    <name type="common">Old World swallowtail butterfly</name>
    <dbReference type="NCBI Taxonomy" id="76193"/>
    <lineage>
        <taxon>Eukaryota</taxon>
        <taxon>Metazoa</taxon>
        <taxon>Ecdysozoa</taxon>
        <taxon>Arthropoda</taxon>
        <taxon>Hexapoda</taxon>
        <taxon>Insecta</taxon>
        <taxon>Pterygota</taxon>
        <taxon>Neoptera</taxon>
        <taxon>Endopterygota</taxon>
        <taxon>Lepidoptera</taxon>
        <taxon>Glossata</taxon>
        <taxon>Ditrysia</taxon>
        <taxon>Papilionoidea</taxon>
        <taxon>Papilionidae</taxon>
        <taxon>Papilioninae</taxon>
        <taxon>Papilio</taxon>
    </lineage>
</organism>
<evidence type="ECO:0000259" key="14">
    <source>
        <dbReference type="PROSITE" id="PS50221"/>
    </source>
</evidence>
<dbReference type="PANTHER" id="PTHR12011">
    <property type="entry name" value="ADHESION G-PROTEIN COUPLED RECEPTOR"/>
    <property type="match status" value="1"/>
</dbReference>
<keyword evidence="6 13" id="KW-1133">Transmembrane helix</keyword>
<evidence type="ECO:0000256" key="12">
    <source>
        <dbReference type="SAM" id="MobiDB-lite"/>
    </source>
</evidence>
<dbReference type="Pfam" id="PF16489">
    <property type="entry name" value="GAIN"/>
    <property type="match status" value="1"/>
</dbReference>
<evidence type="ECO:0000259" key="15">
    <source>
        <dbReference type="PROSITE" id="PS50228"/>
    </source>
</evidence>
<evidence type="ECO:0000256" key="10">
    <source>
        <dbReference type="ARBA" id="ARBA00023170"/>
    </source>
</evidence>
<dbReference type="Pfam" id="PF01825">
    <property type="entry name" value="GPS"/>
    <property type="match status" value="1"/>
</dbReference>
<dbReference type="InterPro" id="IPR000832">
    <property type="entry name" value="GPCR_2_secretin-like"/>
</dbReference>
<accession>A0A0N0PEA0</accession>
<dbReference type="InterPro" id="IPR036445">
    <property type="entry name" value="GPCR_2_extracell_dom_sf"/>
</dbReference>
<evidence type="ECO:0000256" key="3">
    <source>
        <dbReference type="ARBA" id="ARBA00022475"/>
    </source>
</evidence>
<keyword evidence="5" id="KW-0430">Lectin</keyword>
<feature type="transmembrane region" description="Helical" evidence="13">
    <location>
        <begin position="868"/>
        <end position="888"/>
    </location>
</feature>
<sequence>MSTRSLRVLHSRCSMHQNCSILASTNMFGDPCPNTLKYLEAHYQCVPASTTSTTNRPSPPWLITSQPTVWRSTLPPIPKSPVQTQQTERKKPTVITPPTFRPHITLPPEVKLGDIGTKKTTTRQPDTSSEREPPQIPHENIPEVKEEPKVIEPDVPKNEKPKERDDGIPPVTEETMQWPSKDEDSDSTSPVHMPPKENRTPDIDGDIFDNKIYCKLPYKINKKESTIAAEQKFNYRTTLLKTFHSQDASKKFCRYRGQSEKTTTRQPDTSSEREPPQIPHENIPEVKEEPKVIEPDVPKNEKPKERDDSIPPVTEETMQWPSKDEDSDSTSPVHMPPKENRTPDIDGDIFDNKIYSTSSTPNAGRRAAYCPQVTARGLHWNWTLAGQYAVQPCPGGATGLARWTCTLTSQHVVEERPRRRGAGLPSGENYRDLGLDQPSDRQLQIIRRLGSEALLKGRDGDTAEHMIDYRNAGTADVPHNVQVDGDFVYGEGMPEWHGATPDLSECRSVWLNSLEARVREGESLLSISNDLAQVTSSKTLYGGDMMTTTSIMKKLAQRMSQNMQTFPDPRQRETFVADMLLGVIKTGSNLLEESQRASWSDLSTEAQNRVASALLTQLEENAFLLADAVTKEKTILQIVKNICLSVRVLEVKSVEDETFPSIIAQEQWKASEDTITIPKAALLDNRQNDLVRIVFFAFDRLEEILPPTFGKSPQFAAHSADSAASSTSINSEREKNNISRVLNSKVISASLGNGRHIQLSQMVHLTMKHLKIENVTNPVCVFWDYTLHGWSPEGCQVEWSNLTHTGCACSHLTNFAILMDVHGVALSRHHEMALRLITLVGCGISAVALVAAIIVFQCCRNMKSDRVLIHKHLCWCLLIAEVIFMVGIDQTQDRILCGIIAGLLHYFFLAAFAWMFFGGFHLYAMLVEVFEPERPRARWYCAGAYLAPALVVLASAAARPAGYGTPHSCWLSTDHLFIMSFVGPVALVVTANWICLGLVIYMMCHHTSVSIKAKENSKLYKIKVWLNTSIVLAVLLGLTWTFGVLYLNEQTVAMAYAFTILNSFQGLFIFVFHCLLNEIFQKECARLGRRHPWLSCCVQFAAPSQPQHLPATGSSSNHVDTRPGSVKSRRYHQSTPADEDVVDPRDVTSSTNTSVAASTTNNLVINTLNVVVNNNNHNNNNVINNAAVASLAAAAAAHNYHPHRNRRNSQENQSFSPSSNFGPTLNATGANFSHNIPEREPPAAMTHLRGPLNQGSGRYPPGYRQNVQQGCNYIFTYEQSYNIQPESSRWNIRPTAPIYVPNDDARSVRVATPQIPHSSSHTQSIASMHSYRNNIEVPNDYQNVRSRSPSCFSNKMAASIGANEWALMANTIGGNVWKNTSSKHHAGNTSTLPHHDTLTRQLQQNHIHSPYECEAPLAPLAPASPRHIKDEESPLHHPQGYNTTRSYNQDFRNPHVYMSQHSPGSQEMIFRKHYKDDRRKHHHGSQSVNHTYSEIASQQGRMYRRGSEQEFRVIQDDPVYEEIERNETLMSDMSDDNSGPDNCRQNPGHHGSSSSKFFGDHRPLISYSPGDRHHHEQEHYGKYGKWDTLDRAYDRHAYESGRMAHTYHQPQENNMRALAAVLNGENNVVCHLEPHNSYDVYQPQSGNPRTVSQPSF</sequence>
<keyword evidence="11" id="KW-0807">Transducer</keyword>
<dbReference type="GO" id="GO:0005886">
    <property type="term" value="C:plasma membrane"/>
    <property type="evidence" value="ECO:0007669"/>
    <property type="project" value="UniProtKB-SubCell"/>
</dbReference>
<keyword evidence="9" id="KW-1015">Disulfide bond</keyword>
<feature type="region of interest" description="Disordered" evidence="12">
    <location>
        <begin position="72"/>
        <end position="207"/>
    </location>
</feature>
<evidence type="ECO:0000256" key="4">
    <source>
        <dbReference type="ARBA" id="ARBA00022692"/>
    </source>
</evidence>
<dbReference type="InterPro" id="IPR000203">
    <property type="entry name" value="GPS"/>
</dbReference>
<feature type="region of interest" description="Disordered" evidence="12">
    <location>
        <begin position="254"/>
        <end position="349"/>
    </location>
</feature>
<dbReference type="InterPro" id="IPR043159">
    <property type="entry name" value="Lectin_gal-bd_sf"/>
</dbReference>
<dbReference type="FunCoup" id="A0A0N0PEA0">
    <property type="interactions" value="460"/>
</dbReference>
<dbReference type="InParanoid" id="A0A0N0PEA0"/>
<dbReference type="Gene3D" id="1.20.1070.10">
    <property type="entry name" value="Rhodopsin 7-helix transmembrane proteins"/>
    <property type="match status" value="1"/>
</dbReference>
<feature type="compositionally biased region" description="Polar residues" evidence="12">
    <location>
        <begin position="1531"/>
        <end position="1545"/>
    </location>
</feature>
<dbReference type="Proteomes" id="UP000053240">
    <property type="component" value="Unassembled WGS sequence"/>
</dbReference>
<reference evidence="17 18" key="1">
    <citation type="journal article" date="2015" name="Nat. Commun.">
        <title>Outbred genome sequencing and CRISPR/Cas9 gene editing in butterflies.</title>
        <authorList>
            <person name="Li X."/>
            <person name="Fan D."/>
            <person name="Zhang W."/>
            <person name="Liu G."/>
            <person name="Zhang L."/>
            <person name="Zhao L."/>
            <person name="Fang X."/>
            <person name="Chen L."/>
            <person name="Dong Y."/>
            <person name="Chen Y."/>
            <person name="Ding Y."/>
            <person name="Zhao R."/>
            <person name="Feng M."/>
            <person name="Zhu Y."/>
            <person name="Feng Y."/>
            <person name="Jiang X."/>
            <person name="Zhu D."/>
            <person name="Xiang H."/>
            <person name="Feng X."/>
            <person name="Li S."/>
            <person name="Wang J."/>
            <person name="Zhang G."/>
            <person name="Kronforst M.R."/>
            <person name="Wang W."/>
        </authorList>
    </citation>
    <scope>NUCLEOTIDE SEQUENCE [LARGE SCALE GENOMIC DNA]</scope>
    <source>
        <strain evidence="17">Ya'a_city_454_Pm</strain>
        <tissue evidence="17">Whole body</tissue>
    </source>
</reference>
<dbReference type="PROSITE" id="PS50228">
    <property type="entry name" value="SUEL_LECTIN"/>
    <property type="match status" value="1"/>
</dbReference>
<dbReference type="PROSITE" id="PS50221">
    <property type="entry name" value="GAIN_B"/>
    <property type="match status" value="1"/>
</dbReference>
<comment type="subcellular location">
    <subcellularLocation>
        <location evidence="1">Cell membrane</location>
        <topology evidence="1">Multi-pass membrane protein</topology>
    </subcellularLocation>
</comment>
<feature type="compositionally biased region" description="Basic and acidic residues" evidence="12">
    <location>
        <begin position="140"/>
        <end position="167"/>
    </location>
</feature>
<dbReference type="GO" id="GO:0007166">
    <property type="term" value="P:cell surface receptor signaling pathway"/>
    <property type="evidence" value="ECO:0007669"/>
    <property type="project" value="InterPro"/>
</dbReference>
<feature type="region of interest" description="Disordered" evidence="12">
    <location>
        <begin position="1531"/>
        <end position="1560"/>
    </location>
</feature>
<feature type="transmembrane region" description="Helical" evidence="13">
    <location>
        <begin position="939"/>
        <end position="958"/>
    </location>
</feature>
<feature type="domain" description="G-protein coupled receptors family 2 profile 2" evidence="16">
    <location>
        <begin position="834"/>
        <end position="1077"/>
    </location>
</feature>
<dbReference type="PROSITE" id="PS50261">
    <property type="entry name" value="G_PROTEIN_RECEP_F2_4"/>
    <property type="match status" value="1"/>
</dbReference>
<feature type="region of interest" description="Disordered" evidence="12">
    <location>
        <begin position="1202"/>
        <end position="1235"/>
    </location>
</feature>
<dbReference type="InterPro" id="IPR057244">
    <property type="entry name" value="GAIN_B"/>
</dbReference>
<dbReference type="Gene3D" id="2.60.220.50">
    <property type="match status" value="1"/>
</dbReference>
<feature type="transmembrane region" description="Helical" evidence="13">
    <location>
        <begin position="903"/>
        <end position="927"/>
    </location>
</feature>
<dbReference type="STRING" id="76193.A0A0N0PEA0"/>
<dbReference type="CDD" id="cd15440">
    <property type="entry name" value="7tmB2_latrophilin-like_invertebrate"/>
    <property type="match status" value="1"/>
</dbReference>
<comment type="similarity">
    <text evidence="2">Belongs to the G-protein coupled receptor 2 family. LN-TM7 subfamily.</text>
</comment>
<dbReference type="GO" id="GO:0004930">
    <property type="term" value="F:G protein-coupled receptor activity"/>
    <property type="evidence" value="ECO:0007669"/>
    <property type="project" value="UniProtKB-KW"/>
</dbReference>
<keyword evidence="18" id="KW-1185">Reference proteome</keyword>
<evidence type="ECO:0000256" key="5">
    <source>
        <dbReference type="ARBA" id="ARBA00022734"/>
    </source>
</evidence>
<feature type="compositionally biased region" description="Polar residues" evidence="12">
    <location>
        <begin position="1440"/>
        <end position="1449"/>
    </location>
</feature>
<feature type="domain" description="GAIN-B" evidence="14">
    <location>
        <begin position="647"/>
        <end position="825"/>
    </location>
</feature>
<dbReference type="Pfam" id="PF02140">
    <property type="entry name" value="SUEL_Lectin"/>
    <property type="match status" value="1"/>
</dbReference>
<dbReference type="PRINTS" id="PR00249">
    <property type="entry name" value="GPCRSECRETIN"/>
</dbReference>
<feature type="transmembrane region" description="Helical" evidence="13">
    <location>
        <begin position="978"/>
        <end position="1003"/>
    </location>
</feature>
<dbReference type="InterPro" id="IPR017981">
    <property type="entry name" value="GPCR_2-like_7TM"/>
</dbReference>
<dbReference type="FunFam" id="1.20.1070.10:FF:000200">
    <property type="entry name" value="Adhesion G protein-coupled receptor L3"/>
    <property type="match status" value="1"/>
</dbReference>
<evidence type="ECO:0000256" key="7">
    <source>
        <dbReference type="ARBA" id="ARBA00023040"/>
    </source>
</evidence>
<keyword evidence="7" id="KW-0297">G-protein coupled receptor</keyword>
<feature type="transmembrane region" description="Helical" evidence="13">
    <location>
        <begin position="1024"/>
        <end position="1047"/>
    </location>
</feature>
<dbReference type="PANTHER" id="PTHR12011:SF347">
    <property type="entry name" value="FI21270P1-RELATED"/>
    <property type="match status" value="1"/>
</dbReference>
<gene>
    <name evidence="17" type="ORF">RR48_05924</name>
</gene>
<evidence type="ECO:0000256" key="11">
    <source>
        <dbReference type="ARBA" id="ARBA00023224"/>
    </source>
</evidence>
<dbReference type="InterPro" id="IPR032471">
    <property type="entry name" value="AGRL2-4_GAIN_subdom_A"/>
</dbReference>
<feature type="transmembrane region" description="Helical" evidence="13">
    <location>
        <begin position="836"/>
        <end position="856"/>
    </location>
</feature>
<dbReference type="InterPro" id="IPR046338">
    <property type="entry name" value="GAIN_dom_sf"/>
</dbReference>
<feature type="domain" description="SUEL-type lectin" evidence="15">
    <location>
        <begin position="1"/>
        <end position="46"/>
    </location>
</feature>